<dbReference type="InterPro" id="IPR001447">
    <property type="entry name" value="Arylamine_N-AcTrfase"/>
</dbReference>
<dbReference type="Gene3D" id="2.40.128.150">
    <property type="entry name" value="Cysteine proteinases"/>
    <property type="match status" value="1"/>
</dbReference>
<dbReference type="SUPFAM" id="SSF54001">
    <property type="entry name" value="Cysteine proteinases"/>
    <property type="match status" value="1"/>
</dbReference>
<keyword evidence="3" id="KW-0808">Transferase</keyword>
<comment type="similarity">
    <text evidence="1 2">Belongs to the arylamine N-acetyltransferase family.</text>
</comment>
<dbReference type="Gene3D" id="3.30.2140.10">
    <property type="entry name" value="Arylamine N-acetyltransferase"/>
    <property type="match status" value="1"/>
</dbReference>
<evidence type="ECO:0000313" key="3">
    <source>
        <dbReference type="EMBL" id="RZE18907.1"/>
    </source>
</evidence>
<accession>A0A8G1ZMV7</accession>
<comment type="caution">
    <text evidence="3">The sequence shown here is derived from an EMBL/GenBank/DDBJ whole genome shotgun (WGS) entry which is preliminary data.</text>
</comment>
<organism evidence="3 4">
    <name type="scientific">Streptomyces albidoflavus</name>
    <dbReference type="NCBI Taxonomy" id="1886"/>
    <lineage>
        <taxon>Bacteria</taxon>
        <taxon>Bacillati</taxon>
        <taxon>Actinomycetota</taxon>
        <taxon>Actinomycetes</taxon>
        <taxon>Kitasatosporales</taxon>
        <taxon>Streptomycetaceae</taxon>
        <taxon>Streptomyces</taxon>
        <taxon>Streptomyces albidoflavus group</taxon>
    </lineage>
</organism>
<reference evidence="3 4" key="1">
    <citation type="submission" date="2017-12" db="EMBL/GenBank/DDBJ databases">
        <title>Population genomics insights into the ecological differentiation and adaptive evolution in streptomycetes.</title>
        <authorList>
            <person name="Li Y."/>
            <person name="Huang Y."/>
        </authorList>
    </citation>
    <scope>NUCLEOTIDE SEQUENCE [LARGE SCALE GENOMIC DNA]</scope>
    <source>
        <strain evidence="3 4">NBRC 100770</strain>
    </source>
</reference>
<dbReference type="InterPro" id="IPR038765">
    <property type="entry name" value="Papain-like_cys_pep_sf"/>
</dbReference>
<dbReference type="AlphaFoldDB" id="A0A8G1ZMV7"/>
<dbReference type="PRINTS" id="PR01543">
    <property type="entry name" value="ANATRNSFRASE"/>
</dbReference>
<dbReference type="GO" id="GO:0016407">
    <property type="term" value="F:acetyltransferase activity"/>
    <property type="evidence" value="ECO:0007669"/>
    <property type="project" value="InterPro"/>
</dbReference>
<evidence type="ECO:0000256" key="2">
    <source>
        <dbReference type="RuleBase" id="RU003452"/>
    </source>
</evidence>
<dbReference type="Pfam" id="PF00797">
    <property type="entry name" value="Acetyltransf_2"/>
    <property type="match status" value="1"/>
</dbReference>
<name>A0A8G1ZMV7_9ACTN</name>
<evidence type="ECO:0000256" key="1">
    <source>
        <dbReference type="ARBA" id="ARBA00006547"/>
    </source>
</evidence>
<proteinExistence type="inferred from homology"/>
<dbReference type="EMBL" id="PKLL01000025">
    <property type="protein sequence ID" value="RZE18907.1"/>
    <property type="molecule type" value="Genomic_DNA"/>
</dbReference>
<gene>
    <name evidence="3" type="ORF">C0Q92_22755</name>
</gene>
<protein>
    <submittedName>
        <fullName evidence="3">Acetyltransferase</fullName>
    </submittedName>
</protein>
<dbReference type="PANTHER" id="PTHR11786">
    <property type="entry name" value="N-HYDROXYARYLAMINE O-ACETYLTRANSFERASE"/>
    <property type="match status" value="1"/>
</dbReference>
<dbReference type="PANTHER" id="PTHR11786:SF0">
    <property type="entry name" value="ARYLAMINE N-ACETYLTRANSFERASE 4-RELATED"/>
    <property type="match status" value="1"/>
</dbReference>
<dbReference type="RefSeq" id="WP_030306442.1">
    <property type="nucleotide sequence ID" value="NZ_CP109235.1"/>
</dbReference>
<evidence type="ECO:0000313" key="4">
    <source>
        <dbReference type="Proteomes" id="UP000292693"/>
    </source>
</evidence>
<dbReference type="Proteomes" id="UP000292693">
    <property type="component" value="Unassembled WGS sequence"/>
</dbReference>
<sequence>MDKIMTDAYLRRLGVDRPARPDAAALHALHLAHLLAVPFENLSVHFGEEIRLDGDSLAEKIAVRRRGGFCYELNGAFGTLADALGYRVDFLQARVLDREGRPGIPYDHMTLRIEDADGGRWLADVGFGAYLHRPLAYDERGEQRDGGGLFRIEAADGGDLVVVQDGVAKYLWEERPRALADFRAGSWWHRTSPDSHFRRSLVCSLPTHGGSGRITLSGRTLKATGAAVAEDAPADATHTRELDSDAEVLEAYRTWFGMEFTTVPEAAPLPHGAGCCREVRG</sequence>